<name>A0A561EA49_9MICO</name>
<dbReference type="GO" id="GO:0005737">
    <property type="term" value="C:cytoplasm"/>
    <property type="evidence" value="ECO:0007669"/>
    <property type="project" value="TreeGrafter"/>
</dbReference>
<dbReference type="Proteomes" id="UP000318297">
    <property type="component" value="Unassembled WGS sequence"/>
</dbReference>
<dbReference type="NCBIfam" id="TIGR01460">
    <property type="entry name" value="HAD-SF-IIA"/>
    <property type="match status" value="1"/>
</dbReference>
<dbReference type="SUPFAM" id="SSF56784">
    <property type="entry name" value="HAD-like"/>
    <property type="match status" value="1"/>
</dbReference>
<proteinExistence type="predicted"/>
<dbReference type="Pfam" id="PF13242">
    <property type="entry name" value="Hydrolase_like"/>
    <property type="match status" value="1"/>
</dbReference>
<protein>
    <submittedName>
        <fullName evidence="1">HAD superfamily hydrolase (TIGR01450 family)</fullName>
    </submittedName>
</protein>
<evidence type="ECO:0000313" key="2">
    <source>
        <dbReference type="Proteomes" id="UP000318297"/>
    </source>
</evidence>
<dbReference type="InterPro" id="IPR006357">
    <property type="entry name" value="HAD-SF_hydro_IIA"/>
</dbReference>
<sequence>MCCTRVGDNAAVSIPLMRSYPAMVFDLDGVVYRGPDPVPHAVDTLSSLRDAGTGIVFATNNASRTPTDVARQLQSLGVAAEPAEVLTSALAGATVLRNALAPGAQVLAIGGDGVARALESVGLTPKIPVQHSADDGPTGAVAAVLQGYGASVSASDLAEAAYAIQSGARWIATNDDLTLPTNRGVAPGNGSLVAAVRIAVDSDPEVVGKPGPLMYELAARQLGQDAAHTLGVGDRLDTDIAGAHAAGMDSLLVLTGVHGPQDLVRAPKSHRPRYIGTDLRTLSAPYDEPIHDADDRWSASGLVASLKGSADKPRVAFEGDASVAPEQADVIRLRLALRVLWSALDRGKVSVASAVSAVTAAQ</sequence>
<dbReference type="PANTHER" id="PTHR19288:SF95">
    <property type="entry name" value="D-GLYCEROL 3-PHOSPHATE PHOSPHATASE"/>
    <property type="match status" value="1"/>
</dbReference>
<organism evidence="1 2">
    <name type="scientific">Rudaeicoccus suwonensis</name>
    <dbReference type="NCBI Taxonomy" id="657409"/>
    <lineage>
        <taxon>Bacteria</taxon>
        <taxon>Bacillati</taxon>
        <taxon>Actinomycetota</taxon>
        <taxon>Actinomycetes</taxon>
        <taxon>Micrococcales</taxon>
        <taxon>Dermacoccaceae</taxon>
        <taxon>Rudaeicoccus</taxon>
    </lineage>
</organism>
<dbReference type="InterPro" id="IPR023214">
    <property type="entry name" value="HAD_sf"/>
</dbReference>
<dbReference type="GO" id="GO:0016791">
    <property type="term" value="F:phosphatase activity"/>
    <property type="evidence" value="ECO:0007669"/>
    <property type="project" value="TreeGrafter"/>
</dbReference>
<dbReference type="Pfam" id="PF13344">
    <property type="entry name" value="Hydrolase_6"/>
    <property type="match status" value="1"/>
</dbReference>
<keyword evidence="2" id="KW-1185">Reference proteome</keyword>
<dbReference type="EMBL" id="VIVQ01000001">
    <property type="protein sequence ID" value="TWE12479.1"/>
    <property type="molecule type" value="Genomic_DNA"/>
</dbReference>
<reference evidence="1 2" key="1">
    <citation type="submission" date="2019-06" db="EMBL/GenBank/DDBJ databases">
        <title>Sequencing the genomes of 1000 actinobacteria strains.</title>
        <authorList>
            <person name="Klenk H.-P."/>
        </authorList>
    </citation>
    <scope>NUCLEOTIDE SEQUENCE [LARGE SCALE GENOMIC DNA]</scope>
    <source>
        <strain evidence="1 2">DSM 19560</strain>
    </source>
</reference>
<gene>
    <name evidence="1" type="ORF">BKA23_1291</name>
</gene>
<dbReference type="PANTHER" id="PTHR19288">
    <property type="entry name" value="4-NITROPHENYLPHOSPHATASE-RELATED"/>
    <property type="match status" value="1"/>
</dbReference>
<dbReference type="Gene3D" id="3.40.50.1000">
    <property type="entry name" value="HAD superfamily/HAD-like"/>
    <property type="match status" value="2"/>
</dbReference>
<evidence type="ECO:0000313" key="1">
    <source>
        <dbReference type="EMBL" id="TWE12479.1"/>
    </source>
</evidence>
<comment type="caution">
    <text evidence="1">The sequence shown here is derived from an EMBL/GenBank/DDBJ whole genome shotgun (WGS) entry which is preliminary data.</text>
</comment>
<keyword evidence="1" id="KW-0378">Hydrolase</keyword>
<dbReference type="AlphaFoldDB" id="A0A561EA49"/>
<accession>A0A561EA49</accession>
<dbReference type="InterPro" id="IPR036412">
    <property type="entry name" value="HAD-like_sf"/>
</dbReference>